<dbReference type="InterPro" id="IPR029149">
    <property type="entry name" value="Creatin/AminoP/Spt16_N"/>
</dbReference>
<dbReference type="InterPro" id="IPR036005">
    <property type="entry name" value="Creatinase/aminopeptidase-like"/>
</dbReference>
<name>A0A6P3ZB25_ZIZJJ</name>
<dbReference type="GO" id="GO:0005739">
    <property type="term" value="C:mitochondrion"/>
    <property type="evidence" value="ECO:0007669"/>
    <property type="project" value="TreeGrafter"/>
</dbReference>
<dbReference type="FunCoup" id="A0A6P3ZB25">
    <property type="interactions" value="1518"/>
</dbReference>
<organism evidence="7 8">
    <name type="scientific">Ziziphus jujuba</name>
    <name type="common">Chinese jujube</name>
    <name type="synonym">Ziziphus sativa</name>
    <dbReference type="NCBI Taxonomy" id="326968"/>
    <lineage>
        <taxon>Eukaryota</taxon>
        <taxon>Viridiplantae</taxon>
        <taxon>Streptophyta</taxon>
        <taxon>Embryophyta</taxon>
        <taxon>Tracheophyta</taxon>
        <taxon>Spermatophyta</taxon>
        <taxon>Magnoliopsida</taxon>
        <taxon>eudicotyledons</taxon>
        <taxon>Gunneridae</taxon>
        <taxon>Pentapetalae</taxon>
        <taxon>rosids</taxon>
        <taxon>fabids</taxon>
        <taxon>Rosales</taxon>
        <taxon>Rhamnaceae</taxon>
        <taxon>Paliureae</taxon>
        <taxon>Ziziphus</taxon>
    </lineage>
</organism>
<feature type="domain" description="Aminopeptidase P N-terminal" evidence="6">
    <location>
        <begin position="50"/>
        <end position="179"/>
    </location>
</feature>
<accession>A0A6P3ZB25</accession>
<dbReference type="GO" id="GO:0070006">
    <property type="term" value="F:metalloaminopeptidase activity"/>
    <property type="evidence" value="ECO:0007669"/>
    <property type="project" value="InterPro"/>
</dbReference>
<evidence type="ECO:0000256" key="4">
    <source>
        <dbReference type="ARBA" id="ARBA00022801"/>
    </source>
</evidence>
<keyword evidence="4" id="KW-0378">Hydrolase</keyword>
<keyword evidence="3" id="KW-0479">Metal-binding</keyword>
<sequence length="482" mass="53545">MLLRKLLHRVSFTQAAGSRGYCTGMVKDIGQPAPATHPKLLKEGEITPGITTDEYISRRKKLLDLLPEKSLAILAAAPVKMMTDVVPYTFRQDADYLYITGCQQPGGVAVIGHDCGFYMFMPEASHHDVIWKGQIAGVDAAMEVFKADSAYTMRKLREILPDMIRGSTKLFHNVHTAMPAYMELEAFQKAASLGKVKGVSNLTHELRLIKSPAELKLMKESASIACQALLQTMFHSKTYPYENMLSAKVEYECKMRGAQRMAFNPVVGGGANGSVIHYSRNDQKVKDGDLVLMDIGCELHGYVSDLTRTWPPCGHFTSTQEELYDLILQTNKECVKLCKPGASIRQIHNYSVDMLCKGLKEIGIVKDSGSSLYHQLNPTSIGHYLGMDVHDCWTVSYDRPLKPGVVITIEPGIYIPSFFDGSERHRGIGIRIEDEVLITETGYEVLTGSMPKDIKQIESLLNNFCHGMGMQSYNNSMKVASS</sequence>
<dbReference type="InterPro" id="IPR001714">
    <property type="entry name" value="Pept_M24_MAP"/>
</dbReference>
<dbReference type="InParanoid" id="A0A6P3ZB25"/>
<dbReference type="InterPro" id="IPR000994">
    <property type="entry name" value="Pept_M24"/>
</dbReference>
<dbReference type="InterPro" id="IPR007865">
    <property type="entry name" value="Aminopep_P_N"/>
</dbReference>
<evidence type="ECO:0000256" key="2">
    <source>
        <dbReference type="ARBA" id="ARBA00008766"/>
    </source>
</evidence>
<dbReference type="Pfam" id="PF05195">
    <property type="entry name" value="AMP_N"/>
    <property type="match status" value="1"/>
</dbReference>
<evidence type="ECO:0000259" key="6">
    <source>
        <dbReference type="SMART" id="SM01011"/>
    </source>
</evidence>
<dbReference type="InterPro" id="IPR052433">
    <property type="entry name" value="X-Pro_dipept-like"/>
</dbReference>
<dbReference type="CDD" id="cd01087">
    <property type="entry name" value="Prolidase"/>
    <property type="match status" value="1"/>
</dbReference>
<evidence type="ECO:0000256" key="5">
    <source>
        <dbReference type="ARBA" id="ARBA00023211"/>
    </source>
</evidence>
<dbReference type="RefSeq" id="XP_015874857.3">
    <property type="nucleotide sequence ID" value="XM_016019371.4"/>
</dbReference>
<dbReference type="KEGG" id="zju:107411726"/>
<evidence type="ECO:0000313" key="7">
    <source>
        <dbReference type="Proteomes" id="UP001652623"/>
    </source>
</evidence>
<gene>
    <name evidence="8" type="primary">LOC107411726</name>
</gene>
<dbReference type="PANTHER" id="PTHR43226">
    <property type="entry name" value="XAA-PRO AMINOPEPTIDASE 3"/>
    <property type="match status" value="1"/>
</dbReference>
<evidence type="ECO:0000256" key="3">
    <source>
        <dbReference type="ARBA" id="ARBA00022723"/>
    </source>
</evidence>
<dbReference type="Pfam" id="PF00557">
    <property type="entry name" value="Peptidase_M24"/>
    <property type="match status" value="1"/>
</dbReference>
<evidence type="ECO:0000256" key="1">
    <source>
        <dbReference type="ARBA" id="ARBA00001936"/>
    </source>
</evidence>
<dbReference type="GO" id="GO:0006508">
    <property type="term" value="P:proteolysis"/>
    <property type="evidence" value="ECO:0007669"/>
    <property type="project" value="TreeGrafter"/>
</dbReference>
<protein>
    <submittedName>
        <fullName evidence="8">Intermediate cleaving peptidase 55, mitochondrial</fullName>
    </submittedName>
</protein>
<comment type="similarity">
    <text evidence="2">Belongs to the peptidase M24B family.</text>
</comment>
<dbReference type="SUPFAM" id="SSF53092">
    <property type="entry name" value="Creatinase/prolidase N-terminal domain"/>
    <property type="match status" value="1"/>
</dbReference>
<dbReference type="PANTHER" id="PTHR43226:SF4">
    <property type="entry name" value="XAA-PRO AMINOPEPTIDASE 3"/>
    <property type="match status" value="1"/>
</dbReference>
<evidence type="ECO:0000313" key="8">
    <source>
        <dbReference type="RefSeq" id="XP_015874857.3"/>
    </source>
</evidence>
<dbReference type="Proteomes" id="UP001652623">
    <property type="component" value="Chromosome 10"/>
</dbReference>
<dbReference type="Gene3D" id="3.40.350.10">
    <property type="entry name" value="Creatinase/prolidase N-terminal domain"/>
    <property type="match status" value="1"/>
</dbReference>
<dbReference type="PRINTS" id="PR00599">
    <property type="entry name" value="MAPEPTIDASE"/>
</dbReference>
<dbReference type="AlphaFoldDB" id="A0A6P3ZB25"/>
<dbReference type="Gene3D" id="3.90.230.10">
    <property type="entry name" value="Creatinase/methionine aminopeptidase superfamily"/>
    <property type="match status" value="1"/>
</dbReference>
<proteinExistence type="inferred from homology"/>
<dbReference type="GO" id="GO:0030145">
    <property type="term" value="F:manganese ion binding"/>
    <property type="evidence" value="ECO:0007669"/>
    <property type="project" value="InterPro"/>
</dbReference>
<keyword evidence="5" id="KW-0464">Manganese</keyword>
<dbReference type="GeneID" id="107411726"/>
<dbReference type="SMART" id="SM01011">
    <property type="entry name" value="AMP_N"/>
    <property type="match status" value="1"/>
</dbReference>
<reference evidence="8" key="1">
    <citation type="submission" date="2025-08" db="UniProtKB">
        <authorList>
            <consortium name="RefSeq"/>
        </authorList>
    </citation>
    <scope>IDENTIFICATION</scope>
    <source>
        <tissue evidence="8">Seedling</tissue>
    </source>
</reference>
<dbReference type="SUPFAM" id="SSF55920">
    <property type="entry name" value="Creatinase/aminopeptidase"/>
    <property type="match status" value="1"/>
</dbReference>
<keyword evidence="7" id="KW-1185">Reference proteome</keyword>
<comment type="cofactor">
    <cofactor evidence="1">
        <name>Mn(2+)</name>
        <dbReference type="ChEBI" id="CHEBI:29035"/>
    </cofactor>
</comment>